<dbReference type="STRING" id="1429867.A0A0G4PF25"/>
<keyword evidence="2" id="KW-1185">Reference proteome</keyword>
<dbReference type="EMBL" id="HG793146">
    <property type="protein sequence ID" value="CRL24933.1"/>
    <property type="molecule type" value="Genomic_DNA"/>
</dbReference>
<sequence>MITKWGIHNMFEVSPDQRYAQFVNYGKQIRILHYGHLFFDIAVFVDIIIAEYLLREIVQQEQSLNSKVRVLRKIATDKDKDKEAQYNEELTSLLLQYGQAEYKLYLVETMLPIGPIKQSYDTLRENTTWYLRKELVDDCVKRGGCCSRSCGCCQIRHEVTGRNKGIGHCAPTCECRSSERGFEYTAEEREGSVDDFKKKLYDNNPACVIQMAEAFFLLPLVEIPQERTQENTVPGW</sequence>
<gene>
    <name evidence="1" type="ORF">PCAMFM013_S013g000176</name>
</gene>
<reference evidence="1 2" key="1">
    <citation type="journal article" date="2014" name="Nat. Commun.">
        <title>Multiple recent horizontal transfers of a large genomic region in cheese making fungi.</title>
        <authorList>
            <person name="Cheeseman K."/>
            <person name="Ropars J."/>
            <person name="Renault P."/>
            <person name="Dupont J."/>
            <person name="Gouzy J."/>
            <person name="Branca A."/>
            <person name="Abraham A.L."/>
            <person name="Ceppi M."/>
            <person name="Conseiller E."/>
            <person name="Debuchy R."/>
            <person name="Malagnac F."/>
            <person name="Goarin A."/>
            <person name="Silar P."/>
            <person name="Lacoste S."/>
            <person name="Sallet E."/>
            <person name="Bensimon A."/>
            <person name="Giraud T."/>
            <person name="Brygoo Y."/>
        </authorList>
    </citation>
    <scope>NUCLEOTIDE SEQUENCE [LARGE SCALE GENOMIC DNA]</scope>
    <source>
        <strain evidence="2">FM 013</strain>
    </source>
</reference>
<proteinExistence type="predicted"/>
<protein>
    <submittedName>
        <fullName evidence="1">Str. FM013</fullName>
    </submittedName>
</protein>
<evidence type="ECO:0000313" key="1">
    <source>
        <dbReference type="EMBL" id="CRL24933.1"/>
    </source>
</evidence>
<dbReference type="Proteomes" id="UP000053732">
    <property type="component" value="Unassembled WGS sequence"/>
</dbReference>
<name>A0A0G4PF25_PENC3</name>
<accession>A0A0G4PF25</accession>
<dbReference type="AlphaFoldDB" id="A0A0G4PF25"/>
<organism evidence="1 2">
    <name type="scientific">Penicillium camemberti (strain FM 013)</name>
    <dbReference type="NCBI Taxonomy" id="1429867"/>
    <lineage>
        <taxon>Eukaryota</taxon>
        <taxon>Fungi</taxon>
        <taxon>Dikarya</taxon>
        <taxon>Ascomycota</taxon>
        <taxon>Pezizomycotina</taxon>
        <taxon>Eurotiomycetes</taxon>
        <taxon>Eurotiomycetidae</taxon>
        <taxon>Eurotiales</taxon>
        <taxon>Aspergillaceae</taxon>
        <taxon>Penicillium</taxon>
    </lineage>
</organism>
<evidence type="ECO:0000313" key="2">
    <source>
        <dbReference type="Proteomes" id="UP000053732"/>
    </source>
</evidence>